<feature type="non-terminal residue" evidence="1">
    <location>
        <position position="1"/>
    </location>
</feature>
<dbReference type="EMBL" id="CAJVQC010094078">
    <property type="protein sequence ID" value="CAG8827589.1"/>
    <property type="molecule type" value="Genomic_DNA"/>
</dbReference>
<evidence type="ECO:0000313" key="2">
    <source>
        <dbReference type="Proteomes" id="UP000789920"/>
    </source>
</evidence>
<keyword evidence="2" id="KW-1185">Reference proteome</keyword>
<gene>
    <name evidence="1" type="ORF">RPERSI_LOCUS27013</name>
</gene>
<reference evidence="1" key="1">
    <citation type="submission" date="2021-06" db="EMBL/GenBank/DDBJ databases">
        <authorList>
            <person name="Kallberg Y."/>
            <person name="Tangrot J."/>
            <person name="Rosling A."/>
        </authorList>
    </citation>
    <scope>NUCLEOTIDE SEQUENCE</scope>
    <source>
        <strain evidence="1">MA461A</strain>
    </source>
</reference>
<name>A0ACA9S6C3_9GLOM</name>
<proteinExistence type="predicted"/>
<comment type="caution">
    <text evidence="1">The sequence shown here is derived from an EMBL/GenBank/DDBJ whole genome shotgun (WGS) entry which is preliminary data.</text>
</comment>
<dbReference type="Proteomes" id="UP000789920">
    <property type="component" value="Unassembled WGS sequence"/>
</dbReference>
<organism evidence="1 2">
    <name type="scientific">Racocetra persica</name>
    <dbReference type="NCBI Taxonomy" id="160502"/>
    <lineage>
        <taxon>Eukaryota</taxon>
        <taxon>Fungi</taxon>
        <taxon>Fungi incertae sedis</taxon>
        <taxon>Mucoromycota</taxon>
        <taxon>Glomeromycotina</taxon>
        <taxon>Glomeromycetes</taxon>
        <taxon>Diversisporales</taxon>
        <taxon>Gigasporaceae</taxon>
        <taxon>Racocetra</taxon>
    </lineage>
</organism>
<protein>
    <submittedName>
        <fullName evidence="1">2707_t:CDS:1</fullName>
    </submittedName>
</protein>
<evidence type="ECO:0000313" key="1">
    <source>
        <dbReference type="EMBL" id="CAG8827589.1"/>
    </source>
</evidence>
<feature type="non-terminal residue" evidence="1">
    <location>
        <position position="160"/>
    </location>
</feature>
<accession>A0ACA9S6C3</accession>
<sequence>IHAKEPLAELWRINDAQLPEYINIEKNLSAVDKVIKPLLNKDYFAGTYVDVIKKELIIYTANNSAITPLLILPEVRPYRNLLSFVKVRASEANLKIKYDQIREMIDRVNEAFIQHVEPLRPIIIDTPDPSQNLKKRQTINQTILLGEEIINQNKNTSCTI</sequence>